<dbReference type="Proteomes" id="UP001610100">
    <property type="component" value="Unassembled WGS sequence"/>
</dbReference>
<keyword evidence="1" id="KW-0472">Membrane</keyword>
<dbReference type="EMBL" id="JBAWKB010000001">
    <property type="protein sequence ID" value="MFH6770682.1"/>
    <property type="molecule type" value="Genomic_DNA"/>
</dbReference>
<reference evidence="2 3" key="1">
    <citation type="submission" date="2024-02" db="EMBL/GenBank/DDBJ databases">
        <title>A Gaetbulibacter species isolated from tidal flats and genomic insights of their niches.</title>
        <authorList>
            <person name="Ye Y."/>
        </authorList>
    </citation>
    <scope>NUCLEOTIDE SEQUENCE [LARGE SCALE GENOMIC DNA]</scope>
    <source>
        <strain evidence="2 3">KYW382</strain>
    </source>
</reference>
<evidence type="ECO:0000313" key="2">
    <source>
        <dbReference type="EMBL" id="MFH6770682.1"/>
    </source>
</evidence>
<evidence type="ECO:0000256" key="1">
    <source>
        <dbReference type="SAM" id="Phobius"/>
    </source>
</evidence>
<feature type="transmembrane region" description="Helical" evidence="1">
    <location>
        <begin position="21"/>
        <end position="42"/>
    </location>
</feature>
<dbReference type="RefSeq" id="WP_344739110.1">
    <property type="nucleotide sequence ID" value="NZ_BAABAY010000001.1"/>
</dbReference>
<comment type="caution">
    <text evidence="2">The sequence shown here is derived from an EMBL/GenBank/DDBJ whole genome shotgun (WGS) entry which is preliminary data.</text>
</comment>
<sequence>MTRFFKKLRQDLFSKNKTINYLKYALGEIILVVIGILLAVQINSWHQNTLRLKQEKVLLKQLKKELLDTYYDLFTDIYLLRIGKTSQEKILNVITHDKPYEDALCFDFYFLKYDEYIYPNTAVYGKIKELGLDIIQNDTLRENIKALYEDFFPRISKNTAFTTDISNYLDPYYVTHFTPNTDLDLHYIIPAITDSLGGRTYKQNALQFPGKNPFIGSLLDSLNQSEKSKIVTSSFDDANYTIGFVPLNFEQLKKDPQFLMLLKEVEADRSYKLSRYLQTRLTVRKVVNHIDKVLEDD</sequence>
<evidence type="ECO:0000313" key="3">
    <source>
        <dbReference type="Proteomes" id="UP001610100"/>
    </source>
</evidence>
<protein>
    <submittedName>
        <fullName evidence="2">DUF6090 family protein</fullName>
    </submittedName>
</protein>
<accession>A0ABW7MZQ2</accession>
<keyword evidence="3" id="KW-1185">Reference proteome</keyword>
<organism evidence="2 3">
    <name type="scientific">Gaetbulibacter aestuarii</name>
    <dbReference type="NCBI Taxonomy" id="1502358"/>
    <lineage>
        <taxon>Bacteria</taxon>
        <taxon>Pseudomonadati</taxon>
        <taxon>Bacteroidota</taxon>
        <taxon>Flavobacteriia</taxon>
        <taxon>Flavobacteriales</taxon>
        <taxon>Flavobacteriaceae</taxon>
        <taxon>Gaetbulibacter</taxon>
    </lineage>
</organism>
<proteinExistence type="predicted"/>
<name>A0ABW7MZQ2_9FLAO</name>
<keyword evidence="1" id="KW-0812">Transmembrane</keyword>
<dbReference type="Pfam" id="PF19578">
    <property type="entry name" value="DUF6090"/>
    <property type="match status" value="1"/>
</dbReference>
<gene>
    <name evidence="2" type="ORF">V8G58_01960</name>
</gene>
<keyword evidence="1" id="KW-1133">Transmembrane helix</keyword>
<dbReference type="InterPro" id="IPR045749">
    <property type="entry name" value="DUF6090"/>
</dbReference>